<evidence type="ECO:0000313" key="1">
    <source>
        <dbReference type="EMBL" id="MPC83787.1"/>
    </source>
</evidence>
<keyword evidence="2" id="KW-1185">Reference proteome</keyword>
<gene>
    <name evidence="1" type="ORF">E2C01_078503</name>
</gene>
<reference evidence="1 2" key="1">
    <citation type="submission" date="2019-05" db="EMBL/GenBank/DDBJ databases">
        <title>Another draft genome of Portunus trituberculatus and its Hox gene families provides insights of decapod evolution.</title>
        <authorList>
            <person name="Jeong J.-H."/>
            <person name="Song I."/>
            <person name="Kim S."/>
            <person name="Choi T."/>
            <person name="Kim D."/>
            <person name="Ryu S."/>
            <person name="Kim W."/>
        </authorList>
    </citation>
    <scope>NUCLEOTIDE SEQUENCE [LARGE SCALE GENOMIC DNA]</scope>
    <source>
        <tissue evidence="1">Muscle</tissue>
    </source>
</reference>
<protein>
    <submittedName>
        <fullName evidence="1">Uncharacterized protein</fullName>
    </submittedName>
</protein>
<dbReference type="EMBL" id="VSRR010063499">
    <property type="protein sequence ID" value="MPC83787.1"/>
    <property type="molecule type" value="Genomic_DNA"/>
</dbReference>
<proteinExistence type="predicted"/>
<dbReference type="Proteomes" id="UP000324222">
    <property type="component" value="Unassembled WGS sequence"/>
</dbReference>
<dbReference type="AlphaFoldDB" id="A0A5B7IQD9"/>
<comment type="caution">
    <text evidence="1">The sequence shown here is derived from an EMBL/GenBank/DDBJ whole genome shotgun (WGS) entry which is preliminary data.</text>
</comment>
<sequence length="64" mass="7821">MARLKPFIARVFILARYEWRITYVDFTITSYDKKVKIIHSHLNHYLYNLIVNPFSTGTHFFHEF</sequence>
<accession>A0A5B7IQD9</accession>
<organism evidence="1 2">
    <name type="scientific">Portunus trituberculatus</name>
    <name type="common">Swimming crab</name>
    <name type="synonym">Neptunus trituberculatus</name>
    <dbReference type="NCBI Taxonomy" id="210409"/>
    <lineage>
        <taxon>Eukaryota</taxon>
        <taxon>Metazoa</taxon>
        <taxon>Ecdysozoa</taxon>
        <taxon>Arthropoda</taxon>
        <taxon>Crustacea</taxon>
        <taxon>Multicrustacea</taxon>
        <taxon>Malacostraca</taxon>
        <taxon>Eumalacostraca</taxon>
        <taxon>Eucarida</taxon>
        <taxon>Decapoda</taxon>
        <taxon>Pleocyemata</taxon>
        <taxon>Brachyura</taxon>
        <taxon>Eubrachyura</taxon>
        <taxon>Portunoidea</taxon>
        <taxon>Portunidae</taxon>
        <taxon>Portuninae</taxon>
        <taxon>Portunus</taxon>
    </lineage>
</organism>
<name>A0A5B7IQD9_PORTR</name>
<evidence type="ECO:0000313" key="2">
    <source>
        <dbReference type="Proteomes" id="UP000324222"/>
    </source>
</evidence>